<dbReference type="InterPro" id="IPR020806">
    <property type="entry name" value="PKS_PP-bd"/>
</dbReference>
<evidence type="ECO:0000256" key="3">
    <source>
        <dbReference type="ARBA" id="ARBA00022553"/>
    </source>
</evidence>
<dbReference type="GO" id="GO:0031177">
    <property type="term" value="F:phosphopantetheine binding"/>
    <property type="evidence" value="ECO:0007669"/>
    <property type="project" value="InterPro"/>
</dbReference>
<dbReference type="Proteomes" id="UP000255316">
    <property type="component" value="Unassembled WGS sequence"/>
</dbReference>
<dbReference type="InterPro" id="IPR009081">
    <property type="entry name" value="PP-bd_ACP"/>
</dbReference>
<accession>A0A378IM83</accession>
<dbReference type="Gene3D" id="3.30.559.10">
    <property type="entry name" value="Chloramphenicol acetyltransferase-like domain"/>
    <property type="match status" value="1"/>
</dbReference>
<dbReference type="FunFam" id="3.40.50.980:FF:000001">
    <property type="entry name" value="Non-ribosomal peptide synthetase"/>
    <property type="match status" value="1"/>
</dbReference>
<reference evidence="6 7" key="1">
    <citation type="submission" date="2018-06" db="EMBL/GenBank/DDBJ databases">
        <authorList>
            <consortium name="Pathogen Informatics"/>
            <person name="Doyle S."/>
        </authorList>
    </citation>
    <scope>NUCLEOTIDE SEQUENCE [LARGE SCALE GENOMIC DNA]</scope>
    <source>
        <strain evidence="6 7">NCTC12438</strain>
    </source>
</reference>
<dbReference type="Pfam" id="PF00501">
    <property type="entry name" value="AMP-binding"/>
    <property type="match status" value="2"/>
</dbReference>
<dbReference type="PROSITE" id="PS00455">
    <property type="entry name" value="AMP_BINDING"/>
    <property type="match status" value="2"/>
</dbReference>
<dbReference type="SUPFAM" id="SSF56801">
    <property type="entry name" value="Acetyl-CoA synthetase-like"/>
    <property type="match status" value="2"/>
</dbReference>
<evidence type="ECO:0000313" key="7">
    <source>
        <dbReference type="Proteomes" id="UP000255316"/>
    </source>
</evidence>
<dbReference type="CDD" id="cd19535">
    <property type="entry name" value="Cyc_NRPS"/>
    <property type="match status" value="1"/>
</dbReference>
<dbReference type="GO" id="GO:0005737">
    <property type="term" value="C:cytoplasm"/>
    <property type="evidence" value="ECO:0007669"/>
    <property type="project" value="TreeGrafter"/>
</dbReference>
<gene>
    <name evidence="6" type="primary">tycC_4</name>
    <name evidence="6" type="ORF">NCTC12438_02990</name>
</gene>
<evidence type="ECO:0000259" key="5">
    <source>
        <dbReference type="PROSITE" id="PS50075"/>
    </source>
</evidence>
<dbReference type="Gene3D" id="3.40.50.980">
    <property type="match status" value="2"/>
</dbReference>
<evidence type="ECO:0000256" key="2">
    <source>
        <dbReference type="ARBA" id="ARBA00022450"/>
    </source>
</evidence>
<dbReference type="Gene3D" id="3.30.300.30">
    <property type="match status" value="3"/>
</dbReference>
<dbReference type="InterPro" id="IPR045851">
    <property type="entry name" value="AMP-bd_C_sf"/>
</dbReference>
<dbReference type="InterPro" id="IPR042099">
    <property type="entry name" value="ANL_N_sf"/>
</dbReference>
<organism evidence="6 7">
    <name type="scientific">Legionella cincinnatiensis</name>
    <dbReference type="NCBI Taxonomy" id="28085"/>
    <lineage>
        <taxon>Bacteria</taxon>
        <taxon>Pseudomonadati</taxon>
        <taxon>Pseudomonadota</taxon>
        <taxon>Gammaproteobacteria</taxon>
        <taxon>Legionellales</taxon>
        <taxon>Legionellaceae</taxon>
        <taxon>Legionella</taxon>
    </lineage>
</organism>
<keyword evidence="2" id="KW-0596">Phosphopantetheine</keyword>
<dbReference type="EMBL" id="UGNX01000001">
    <property type="protein sequence ID" value="STX36358.1"/>
    <property type="molecule type" value="Genomic_DNA"/>
</dbReference>
<dbReference type="Gene3D" id="1.10.1200.10">
    <property type="entry name" value="ACP-like"/>
    <property type="match status" value="2"/>
</dbReference>
<dbReference type="InterPro" id="IPR036736">
    <property type="entry name" value="ACP-like_sf"/>
</dbReference>
<dbReference type="STRING" id="28085.Lcin_1778"/>
<dbReference type="Gene3D" id="3.40.50.12780">
    <property type="entry name" value="N-terminal domain of ligase-like"/>
    <property type="match status" value="1"/>
</dbReference>
<dbReference type="GO" id="GO:0043041">
    <property type="term" value="P:amino acid activation for nonribosomal peptide biosynthetic process"/>
    <property type="evidence" value="ECO:0007669"/>
    <property type="project" value="TreeGrafter"/>
</dbReference>
<dbReference type="InterPro" id="IPR010071">
    <property type="entry name" value="AA_adenyl_dom"/>
</dbReference>
<dbReference type="SUPFAM" id="SSF47336">
    <property type="entry name" value="ACP-like"/>
    <property type="match status" value="2"/>
</dbReference>
<dbReference type="InterPro" id="IPR006162">
    <property type="entry name" value="Ppantetheine_attach_site"/>
</dbReference>
<dbReference type="Gene3D" id="2.30.38.10">
    <property type="entry name" value="Luciferase, Domain 3"/>
    <property type="match status" value="1"/>
</dbReference>
<dbReference type="SMART" id="SM00823">
    <property type="entry name" value="PKS_PP"/>
    <property type="match status" value="2"/>
</dbReference>
<keyword evidence="3" id="KW-0597">Phosphoprotein</keyword>
<proteinExistence type="predicted"/>
<dbReference type="PANTHER" id="PTHR45527:SF1">
    <property type="entry name" value="FATTY ACID SYNTHASE"/>
    <property type="match status" value="1"/>
</dbReference>
<dbReference type="GO" id="GO:0044550">
    <property type="term" value="P:secondary metabolite biosynthetic process"/>
    <property type="evidence" value="ECO:0007669"/>
    <property type="project" value="TreeGrafter"/>
</dbReference>
<dbReference type="NCBIfam" id="TIGR01733">
    <property type="entry name" value="AA-adenyl-dom"/>
    <property type="match status" value="2"/>
</dbReference>
<dbReference type="FunFam" id="1.10.1200.10:FF:000005">
    <property type="entry name" value="Nonribosomal peptide synthetase 1"/>
    <property type="match status" value="2"/>
</dbReference>
<dbReference type="InterPro" id="IPR023213">
    <property type="entry name" value="CAT-like_dom_sf"/>
</dbReference>
<dbReference type="InterPro" id="IPR000873">
    <property type="entry name" value="AMP-dep_synth/lig_dom"/>
</dbReference>
<comment type="cofactor">
    <cofactor evidence="1">
        <name>pantetheine 4'-phosphate</name>
        <dbReference type="ChEBI" id="CHEBI:47942"/>
    </cofactor>
</comment>
<dbReference type="InterPro" id="IPR057737">
    <property type="entry name" value="Condensation_MtbB-like"/>
</dbReference>
<dbReference type="PROSITE" id="PS50075">
    <property type="entry name" value="CARRIER"/>
    <property type="match status" value="2"/>
</dbReference>
<feature type="domain" description="Carrier" evidence="5">
    <location>
        <begin position="899"/>
        <end position="976"/>
    </location>
</feature>
<dbReference type="PANTHER" id="PTHR45527">
    <property type="entry name" value="NONRIBOSOMAL PEPTIDE SYNTHETASE"/>
    <property type="match status" value="1"/>
</dbReference>
<dbReference type="Gene3D" id="3.40.109.10">
    <property type="entry name" value="NADH Oxidase"/>
    <property type="match status" value="1"/>
</dbReference>
<dbReference type="InterPro" id="IPR001242">
    <property type="entry name" value="Condensation_dom"/>
</dbReference>
<dbReference type="InterPro" id="IPR000415">
    <property type="entry name" value="Nitroreductase-like"/>
</dbReference>
<dbReference type="Gene3D" id="3.30.559.30">
    <property type="entry name" value="Nonribosomal peptide synthetase, condensation domain"/>
    <property type="match status" value="1"/>
</dbReference>
<evidence type="ECO:0000313" key="6">
    <source>
        <dbReference type="EMBL" id="STX36358.1"/>
    </source>
</evidence>
<sequence length="2384" mass="270510">MDFFMFFLQISIRVIVMKILKVLINLKINKLVQSFIDYLIDAGHFVFVNAHWVEMQATWIDKYTHNFRVVSEDQLEQLNVNYELHLMGTSKGLKNESIILDFELTTDQINLFSFIGKNNAQKQVVNKQIINPYHQQDPNFLPYINRELTEVFIDTIIHLSKYGENELTPVARVPKANQFVALQTYEYELVALNQYYQSVQGNEDVFLIDAHPQKIKAARSSQCCHLPQKDYLELFTLYLLQLFNSRKDGIYTYDLLIASNKLTKFVPCYFNDDYCSLQSHYQDPRYEVIHNKFYAVTPSTHSSVLVSFDEKSQEHDAVVSIHYDSQLAQITVSYPQHLHFFASLPQIVDQFLAGLDSFMQGRMRLGHFQQLASASWLMPQNTQKTFPQTLIHQLFEQQAALLPHNVAVSCGEIYLTYNELNEQANQLAAWIHTQGIAENQLIVLYMERKVDLVVAVLAVLKSGNAYVPLDLKYPNERVATIIEDCQPALILTHGCYYEKLKQITPTTPLLALDAPDIRAQLCSFSQENLEPCNDVTHLAYVIYTSGTTGKPKGVMIEHRALVNTISYFAETVKFSATDKLLAVTTIAFDIAGLELYMPLICGGEIILARQQEVMDAPRLLQIIEEKQITVMQATPSLWHLVVQALGDKTLAIRALCGGEALNEVLATALMQKVSFLWNVYGPTETTIWSTINLCRETNNPSFIGKPIANTECYVLDEHLLPLPVGVIGELYIGGAGLARGYWCREELTTQQFLYHSFTDSSQAFRLYKTGDLVRWTSAGELEFLGRNDFQVKIRGHRIELGDIESALNEFAGVQQSVVAVKTMQDEEQASQINHYLVGYYVAPSCIDEEAILVHLAKKIPDYMMPNMLMRLEGIPLNPNGKVDRKALPIPNFNSSAFMAPRNELEIKLCAIWAKVLGLPVTRANILDDFFRLGGNSILAIQLVNKINHELHSDIAIRDVFIEKNIANLAHRVEQSLGRFIYKEYQVQPMDKSNLYQPFPLNNVQQTYYWGRFDHFELSNISTHVYTEFKYIGLDVERLQNAFNQLIQRHLALRTVFIEDQQCFLEEVTPYAIAYFELSTEAELLAIRQQFSHKVYSPDTYPLFDVFVTKFNGIYLLHVSFDAIIIDMSSFEILFTEWITLYEHPEHRFPTLQLNFRDYILQSERLRASLLFEHAQVYWQKRLDDYYLEMNLPLIARPSQVKYPHFQRISKIIPKLIWDKLTAKAHHIGVSLTALVLEAYARTLCFWSGQKQVAVNLTLFNRLPLHPQVNDLIGDFTALELFAYQYNTLETVNSVLEKTHQQLLTDLEHNLFDGIDFQRMLRQHHSIPSDTILSPIVLTSVLGGANQSSLFHLPMNSSYQGIHYAISQTSQVWLDNKAYETHEGFIAEWDYVEQLFAPQTIQAMHETYCQLIEALALTDWEHDVFPAAVLPKLHTQLINEANQYPRAFSEETLVSAYERSLEVAGCSELIAVIDAGKKAEYSHGELWSASEQVVASLLATGSQGRLIAVLSEKGYSQVVATLSIMKAGYAYLPLHVDWPLGRVHEVLKQGGVELVLVSRKMAAHEETYASLVNEYEVLIIEDALEHAVDLGLEKPKVHADDVAYVIFTSGSTGKPKGVTISHRGALNTIEAVNERFGVSSKDKVLALSELSFDLSVYDIYGLLLAGGCIVFPEQEQTKEPKHWLSLIEAHQISLWNTVPQLAGLLVDEAEGPLPSLRAFLLSGDWIPVSLPKKLKESCPEATVMSLGGATEGSIWSIWYPIEEVNPNWSSIPYGVAMPNQHMYVLNQDGAHCPVGVMGEIHIGGMGVALNYWGDEEITQRQFFTHPQLGKVYRTGDLGRWHEDGYMEFCGRNDFQVKINGYRVELDEITAKIEQIKGVEKAVVALQKHEGKTHLVAYLLPENRKQESSLDKDLFKLEQRGLLANKHISYQLPQPILVTHPNRRKSYRNFISTPIDSTLVQKIGNSSLMMQAECKYRLAPIDIQSLMRVLASIAGQQVANRALPKYQYPSGGSSYSVRCFVNVPDKLQDLEQGLFYYHPLKQALCATDLMSSADDIEFHFVVHWPAIQPLYADLSKKLAYIELGHMLHLMLSSLLVEGFSYALSIEDKVLDSDNHLLAKVKLTQEKAFFPCFSLGLKYLSNQNQSYVDETQNSVLSLRDFSIFTQSSEFGQLLRASQLMITAEGDDSWQNYLMAGYSFQAISQSLYAHNIGSCTLGFTPYAGALYAMVLGSIEAQEQEKPESAPPLISLEQLMNQELSHSLPDYMLPHAYALLDVLPLSANGKLAKNQLPEITIKHEYQAPETEFEWQMASIWAKILSLSPSSIGRVDNFFALGGNSLLAMQLVRQLNRELKLNMKLTDLYQYSTLRDIARNFSPAQEEVREEGVI</sequence>
<protein>
    <submittedName>
        <fullName evidence="6">Non-ribosomal peptide synthase</fullName>
    </submittedName>
</protein>
<evidence type="ECO:0000256" key="4">
    <source>
        <dbReference type="ARBA" id="ARBA00022598"/>
    </source>
</evidence>
<dbReference type="SUPFAM" id="SSF52777">
    <property type="entry name" value="CoA-dependent acyltransferases"/>
    <property type="match status" value="2"/>
</dbReference>
<name>A0A378IM83_9GAMM</name>
<dbReference type="InterPro" id="IPR020845">
    <property type="entry name" value="AMP-binding_CS"/>
</dbReference>
<dbReference type="NCBIfam" id="NF003417">
    <property type="entry name" value="PRK04813.1"/>
    <property type="match status" value="3"/>
</dbReference>
<dbReference type="FunFam" id="3.40.50.12780:FF:000012">
    <property type="entry name" value="Non-ribosomal peptide synthetase"/>
    <property type="match status" value="1"/>
</dbReference>
<dbReference type="Pfam" id="PF00668">
    <property type="entry name" value="Condensation"/>
    <property type="match status" value="1"/>
</dbReference>
<dbReference type="PROSITE" id="PS00012">
    <property type="entry name" value="PHOSPHOPANTETHEINE"/>
    <property type="match status" value="2"/>
</dbReference>
<evidence type="ECO:0000256" key="1">
    <source>
        <dbReference type="ARBA" id="ARBA00001957"/>
    </source>
</evidence>
<feature type="domain" description="Carrier" evidence="5">
    <location>
        <begin position="2298"/>
        <end position="2375"/>
    </location>
</feature>
<dbReference type="OrthoDB" id="9757559at2"/>
<keyword evidence="4" id="KW-0436">Ligase</keyword>
<dbReference type="Pfam" id="PF00550">
    <property type="entry name" value="PP-binding"/>
    <property type="match status" value="2"/>
</dbReference>
<dbReference type="GO" id="GO:0016491">
    <property type="term" value="F:oxidoreductase activity"/>
    <property type="evidence" value="ECO:0007669"/>
    <property type="project" value="InterPro"/>
</dbReference>